<evidence type="ECO:0000256" key="2">
    <source>
        <dbReference type="ARBA" id="ARBA00022679"/>
    </source>
</evidence>
<dbReference type="Pfam" id="PF17917">
    <property type="entry name" value="RT_RNaseH"/>
    <property type="match status" value="1"/>
</dbReference>
<keyword evidence="7 12" id="KW-0695">RNA-directed DNA polymerase</keyword>
<dbReference type="Gene3D" id="3.10.20.370">
    <property type="match status" value="1"/>
</dbReference>
<feature type="region of interest" description="Disordered" evidence="9">
    <location>
        <begin position="1666"/>
        <end position="1705"/>
    </location>
</feature>
<reference evidence="12" key="1">
    <citation type="journal article" date="2019" name="Sci. Rep.">
        <title>Draft genome of Tanacetum cinerariifolium, the natural source of mosquito coil.</title>
        <authorList>
            <person name="Yamashiro T."/>
            <person name="Shiraishi A."/>
            <person name="Satake H."/>
            <person name="Nakayama K."/>
        </authorList>
    </citation>
    <scope>NUCLEOTIDE SEQUENCE</scope>
</reference>
<evidence type="ECO:0000256" key="5">
    <source>
        <dbReference type="ARBA" id="ARBA00022759"/>
    </source>
</evidence>
<dbReference type="InterPro" id="IPR005162">
    <property type="entry name" value="Retrotrans_gag_dom"/>
</dbReference>
<keyword evidence="8" id="KW-0479">Metal-binding</keyword>
<keyword evidence="8" id="KW-0862">Zinc</keyword>
<keyword evidence="5" id="KW-0255">Endonuclease</keyword>
<evidence type="ECO:0000256" key="9">
    <source>
        <dbReference type="SAM" id="MobiDB-lite"/>
    </source>
</evidence>
<dbReference type="CDD" id="cd01647">
    <property type="entry name" value="RT_LTR"/>
    <property type="match status" value="1"/>
</dbReference>
<dbReference type="PANTHER" id="PTHR37984">
    <property type="entry name" value="PROTEIN CBG26694"/>
    <property type="match status" value="1"/>
</dbReference>
<evidence type="ECO:0000259" key="10">
    <source>
        <dbReference type="PROSITE" id="PS50158"/>
    </source>
</evidence>
<dbReference type="Pfam" id="PF17921">
    <property type="entry name" value="Integrase_H2C2"/>
    <property type="match status" value="1"/>
</dbReference>
<dbReference type="CDD" id="cd00303">
    <property type="entry name" value="retropepsin_like"/>
    <property type="match status" value="1"/>
</dbReference>
<accession>A0A6L2KF81</accession>
<feature type="region of interest" description="Disordered" evidence="9">
    <location>
        <begin position="336"/>
        <end position="356"/>
    </location>
</feature>
<dbReference type="InterPro" id="IPR036875">
    <property type="entry name" value="Znf_CCHC_sf"/>
</dbReference>
<keyword evidence="4" id="KW-0540">Nuclease</keyword>
<feature type="region of interest" description="Disordered" evidence="9">
    <location>
        <begin position="301"/>
        <end position="320"/>
    </location>
</feature>
<evidence type="ECO:0000256" key="1">
    <source>
        <dbReference type="ARBA" id="ARBA00012493"/>
    </source>
</evidence>
<feature type="domain" description="CCHC-type" evidence="10">
    <location>
        <begin position="1714"/>
        <end position="1729"/>
    </location>
</feature>
<dbReference type="InterPro" id="IPR043502">
    <property type="entry name" value="DNA/RNA_pol_sf"/>
</dbReference>
<dbReference type="SUPFAM" id="SSF56672">
    <property type="entry name" value="DNA/RNA polymerases"/>
    <property type="match status" value="1"/>
</dbReference>
<feature type="domain" description="Integrase catalytic" evidence="11">
    <location>
        <begin position="1290"/>
        <end position="1480"/>
    </location>
</feature>
<dbReference type="Gene3D" id="3.30.420.10">
    <property type="entry name" value="Ribonuclease H-like superfamily/Ribonuclease H"/>
    <property type="match status" value="1"/>
</dbReference>
<dbReference type="Gene3D" id="3.10.10.10">
    <property type="entry name" value="HIV Type 1 Reverse Transcriptase, subunit A, domain 1"/>
    <property type="match status" value="1"/>
</dbReference>
<sequence>MTKIEFPRFNGDDVRGWVYRYKQFFKIDGIEEERKAELASMHLYDQALVWHQQYVKKYGDRTPCEMYEGEVVKRFGAIYEDLKILKQEGSVQQYQEAFKTLLNRVELNEAYVVSLFIEGLKKEVNMPIRMFSMAKMQEATNAVLKPMYNSSLLPTPKFVPNSVNKSVNAPFKSATVNEGHKCSGQLYSLKVVSENDNELVTKLKDEAFMDCVEEWLATLGDIQCNFQNLTIKFEYNGRRMVLRGTKNTIIHWMQGRSTSKSGQIKQAELASMSIFYLYYLSRKPVTMTRSTVKRLTKPLDEPEREFRRQRKAALRSHQNESLAAGGNLFDDEASSFYNTGAKQPTRPKTLHEHSHPNSSGYLNPIAFLTEQTGRINGLTEYLPLKSRHVINSCLDFLTIFSIGHTSTFRDLILRFKQGDDEPIKSAWTHFQDLTKQVPHHGIQKWLLVQIFYDNISQNDRMKLNQFTQFRFISLTEEEEGWNRIDKYIQYQDDLWDEPSPSMNVSSISKTMQPTLSGRLKRACNQISYLETPTREVRLKNPYLICDYCRGSYETDECEHDSQSEQVCLSGGDIYNDPSLLRLKKQKKKNDEDEQLLSIFKKIHINMPFLEAMIHMPKESKVLKDLLSQNKTLEKVASSVKLSEECSAIIQRSLPQKEVDPRSFTLPWISKLKPTKMSIQLADRSIKYPIRVCENLLVKISKFIFPVDFVVLEINEDDLVLIILGRSFLATTRAVIEVHEGKLSLRVGSEIVTFNIRKSLKSKHSRDDYLYCANHTAKLVQEQWVNTLDHDGEWIEKEEGDDPNKVFAVFFYPRTEPVEPLEWKALENRLKPSSVEPPKLELKELPEHLEYAFLQENNQLPVVISSALSFVKKTRLLEVVPKKGGMTVVKNEKDELIPQRTVTKWCVCIDYRKLNNETRKDHFSLSFIDQMLERLVGHEYYCFLDGFFGYFQIHIALEDQEKTTFTCPYGTFAYKRMPFGLCNAPTTFQRCMTTIFHELIKDRMEVFMDDFSIFGSSFDHCLKNLQKMLKRCEETNLVLNWEKFHFMVKEGIVLGHKVLGSRIKVDKAKIKVHKRFQIARPMTQILVKDTPFNFFEECIQAFDTLKRKLTQAPIIIKPDWSLPFEIMCDASDYAVRVVLGQMIDKHFKPIHYASKTMNEAQENYTTTKKELLTTVFAFEKFHQYLVLSKTIVFMDHSALRYLFTKQDAKPRLIRWILLLQEFNIEIRDKKDEAAQILRQCHSGPSGGHHGIATTIRKVFEAGFYWSLIFLDARKLVQACDACQRAGNILARDETPQKYIQVCEIFDVCGIDFMGPFPSSNENKYVLVAIDYVSKWVEARAFPINDARNVVNFLKRLFARFGILKALISDRGTHFCNHQIEKAMKRYGVVHRFSTAYHHQMNGQVEKMNRAIKRIIEKTIRNNMKDWLYKLDDTLWAFRTAFKTPLGTTRLEYSTARLVSELAVIENKVMSSSPYSTIVPSDSDIENTFSSTNILNYFSTSPESISQVIQAYDVILPPQVVIALPAILPPSLVLSLSPMFDSQYLFPSKEISPKDTKTPVELPILVPLSSSEGSSSPVRSNYLFDESIFAELDNSLWIISRPLRSKPVPKDSNESDAFHQQSDFSQPDTGLVVSVFQKGDDPIDAINHMMSFLTAVVISRYPPTNNQLRTSSNPHQQATINNGRVQGRQNSMTAGMSRQYTSGPSRTSGKQRVIVCYNCKGEGHMSKQCTKPKRKRDEAWFKDKLLLVQAQANGQVLHEEELKFLAEPGIAETQSTHYVVTNNVAYQADDLDTYNSDCDEINSTKIALMANLSHYGSDNLAEDNKNVNEFLTAELERYKDQKTDAIVIRDSEETLILKDESRSKMLQKLKDPMMSEKKVNTKPVDYAALNQLSQDFETRFMPQNELSAKQALWSRYSVNSEEPNLSLSTTIVEVAKELPKVSMVNSSLKKLKFHLASFDVVVKERTTATAITEGTWGFKHIKACFMDEIIPIVKALKDLFNSFDQFLLMN</sequence>
<evidence type="ECO:0000256" key="8">
    <source>
        <dbReference type="PROSITE-ProRule" id="PRU00047"/>
    </source>
</evidence>
<dbReference type="InterPro" id="IPR041588">
    <property type="entry name" value="Integrase_H2C2"/>
</dbReference>
<keyword evidence="6" id="KW-0378">Hydrolase</keyword>
<dbReference type="InterPro" id="IPR001584">
    <property type="entry name" value="Integrase_cat-core"/>
</dbReference>
<dbReference type="GO" id="GO:0003964">
    <property type="term" value="F:RNA-directed DNA polymerase activity"/>
    <property type="evidence" value="ECO:0007669"/>
    <property type="project" value="UniProtKB-KW"/>
</dbReference>
<organism evidence="12">
    <name type="scientific">Tanacetum cinerariifolium</name>
    <name type="common">Dalmatian daisy</name>
    <name type="synonym">Chrysanthemum cinerariifolium</name>
    <dbReference type="NCBI Taxonomy" id="118510"/>
    <lineage>
        <taxon>Eukaryota</taxon>
        <taxon>Viridiplantae</taxon>
        <taxon>Streptophyta</taxon>
        <taxon>Embryophyta</taxon>
        <taxon>Tracheophyta</taxon>
        <taxon>Spermatophyta</taxon>
        <taxon>Magnoliopsida</taxon>
        <taxon>eudicotyledons</taxon>
        <taxon>Gunneridae</taxon>
        <taxon>Pentapetalae</taxon>
        <taxon>asterids</taxon>
        <taxon>campanulids</taxon>
        <taxon>Asterales</taxon>
        <taxon>Asteraceae</taxon>
        <taxon>Asteroideae</taxon>
        <taxon>Anthemideae</taxon>
        <taxon>Anthemidinae</taxon>
        <taxon>Tanacetum</taxon>
    </lineage>
</organism>
<evidence type="ECO:0000259" key="11">
    <source>
        <dbReference type="PROSITE" id="PS50994"/>
    </source>
</evidence>
<dbReference type="PROSITE" id="PS50158">
    <property type="entry name" value="ZF_CCHC"/>
    <property type="match status" value="1"/>
</dbReference>
<evidence type="ECO:0000313" key="12">
    <source>
        <dbReference type="EMBL" id="GEU48173.1"/>
    </source>
</evidence>
<dbReference type="GO" id="GO:0008270">
    <property type="term" value="F:zinc ion binding"/>
    <property type="evidence" value="ECO:0007669"/>
    <property type="project" value="UniProtKB-KW"/>
</dbReference>
<dbReference type="SUPFAM" id="SSF53098">
    <property type="entry name" value="Ribonuclease H-like"/>
    <property type="match status" value="1"/>
</dbReference>
<protein>
    <recommendedName>
        <fullName evidence="1">RNA-directed DNA polymerase</fullName>
        <ecNumber evidence="1">2.7.7.49</ecNumber>
    </recommendedName>
</protein>
<dbReference type="InterPro" id="IPR050951">
    <property type="entry name" value="Retrovirus_Pol_polyprotein"/>
</dbReference>
<dbReference type="Gene3D" id="2.40.70.10">
    <property type="entry name" value="Acid Proteases"/>
    <property type="match status" value="1"/>
</dbReference>
<dbReference type="InterPro" id="IPR012337">
    <property type="entry name" value="RNaseH-like_sf"/>
</dbReference>
<dbReference type="GO" id="GO:0016787">
    <property type="term" value="F:hydrolase activity"/>
    <property type="evidence" value="ECO:0007669"/>
    <property type="project" value="UniProtKB-KW"/>
</dbReference>
<gene>
    <name evidence="12" type="ORF">Tci_020151</name>
</gene>
<dbReference type="EC" id="2.7.7.49" evidence="1"/>
<keyword evidence="2" id="KW-0808">Transferase</keyword>
<dbReference type="InterPro" id="IPR000477">
    <property type="entry name" value="RT_dom"/>
</dbReference>
<dbReference type="SUPFAM" id="SSF57756">
    <property type="entry name" value="Retrovirus zinc finger-like domains"/>
    <property type="match status" value="1"/>
</dbReference>
<dbReference type="GO" id="GO:0003676">
    <property type="term" value="F:nucleic acid binding"/>
    <property type="evidence" value="ECO:0007669"/>
    <property type="project" value="InterPro"/>
</dbReference>
<name>A0A6L2KF81_TANCI</name>
<dbReference type="EMBL" id="BKCJ010002381">
    <property type="protein sequence ID" value="GEU48173.1"/>
    <property type="molecule type" value="Genomic_DNA"/>
</dbReference>
<dbReference type="Pfam" id="PF00665">
    <property type="entry name" value="rve"/>
    <property type="match status" value="1"/>
</dbReference>
<evidence type="ECO:0000256" key="7">
    <source>
        <dbReference type="ARBA" id="ARBA00022918"/>
    </source>
</evidence>
<dbReference type="PANTHER" id="PTHR37984:SF5">
    <property type="entry name" value="PROTEIN NYNRIN-LIKE"/>
    <property type="match status" value="1"/>
</dbReference>
<dbReference type="InterPro" id="IPR041373">
    <property type="entry name" value="RT_RNaseH"/>
</dbReference>
<evidence type="ECO:0000256" key="4">
    <source>
        <dbReference type="ARBA" id="ARBA00022722"/>
    </source>
</evidence>
<dbReference type="PROSITE" id="PS50994">
    <property type="entry name" value="INTEGRASE"/>
    <property type="match status" value="1"/>
</dbReference>
<dbReference type="GO" id="GO:0004519">
    <property type="term" value="F:endonuclease activity"/>
    <property type="evidence" value="ECO:0007669"/>
    <property type="project" value="UniProtKB-KW"/>
</dbReference>
<dbReference type="Pfam" id="PF00098">
    <property type="entry name" value="zf-CCHC"/>
    <property type="match status" value="1"/>
</dbReference>
<dbReference type="Gene3D" id="3.30.70.270">
    <property type="match status" value="1"/>
</dbReference>
<dbReference type="SMART" id="SM00343">
    <property type="entry name" value="ZnF_C2HC"/>
    <property type="match status" value="1"/>
</dbReference>
<proteinExistence type="predicted"/>
<evidence type="ECO:0000256" key="3">
    <source>
        <dbReference type="ARBA" id="ARBA00022695"/>
    </source>
</evidence>
<dbReference type="Pfam" id="PF03732">
    <property type="entry name" value="Retrotrans_gag"/>
    <property type="match status" value="1"/>
</dbReference>
<keyword evidence="8" id="KW-0863">Zinc-finger</keyword>
<dbReference type="InterPro" id="IPR043128">
    <property type="entry name" value="Rev_trsase/Diguanyl_cyclase"/>
</dbReference>
<dbReference type="CDD" id="cd09274">
    <property type="entry name" value="RNase_HI_RT_Ty3"/>
    <property type="match status" value="1"/>
</dbReference>
<dbReference type="Pfam" id="PF00078">
    <property type="entry name" value="RVT_1"/>
    <property type="match status" value="1"/>
</dbReference>
<dbReference type="GO" id="GO:0015074">
    <property type="term" value="P:DNA integration"/>
    <property type="evidence" value="ECO:0007669"/>
    <property type="project" value="InterPro"/>
</dbReference>
<evidence type="ECO:0000256" key="6">
    <source>
        <dbReference type="ARBA" id="ARBA00022801"/>
    </source>
</evidence>
<dbReference type="Gene3D" id="4.10.60.10">
    <property type="entry name" value="Zinc finger, CCHC-type"/>
    <property type="match status" value="1"/>
</dbReference>
<dbReference type="Gene3D" id="1.10.340.70">
    <property type="match status" value="1"/>
</dbReference>
<dbReference type="InterPro" id="IPR021109">
    <property type="entry name" value="Peptidase_aspartic_dom_sf"/>
</dbReference>
<keyword evidence="3" id="KW-0548">Nucleotidyltransferase</keyword>
<dbReference type="InterPro" id="IPR001878">
    <property type="entry name" value="Znf_CCHC"/>
</dbReference>
<dbReference type="InterPro" id="IPR036397">
    <property type="entry name" value="RNaseH_sf"/>
</dbReference>
<comment type="caution">
    <text evidence="12">The sequence shown here is derived from an EMBL/GenBank/DDBJ whole genome shotgun (WGS) entry which is preliminary data.</text>
</comment>